<evidence type="ECO:0000256" key="3">
    <source>
        <dbReference type="SAM" id="MobiDB-lite"/>
    </source>
</evidence>
<reference evidence="4" key="2">
    <citation type="submission" date="2025-08" db="UniProtKB">
        <authorList>
            <consortium name="Ensembl"/>
        </authorList>
    </citation>
    <scope>IDENTIFICATION</scope>
</reference>
<dbReference type="PANTHER" id="PTHR15919">
    <property type="entry name" value="DAPPER-RELATED"/>
    <property type="match status" value="1"/>
</dbReference>
<dbReference type="AlphaFoldDB" id="A0AAQ4P7N4"/>
<dbReference type="GeneID" id="120822449"/>
<dbReference type="KEGG" id="gat:120822449"/>
<comment type="similarity">
    <text evidence="1">Belongs to the dapper family.</text>
</comment>
<feature type="compositionally biased region" description="Basic and acidic residues" evidence="3">
    <location>
        <begin position="529"/>
        <end position="543"/>
    </location>
</feature>
<sequence>MYRSEATALTPGVGDAAWLSVASECAAKTAQNWRAQTPPESGAGRRRRRREGGSLFLFLCTEVRDFGTGCAMHRAFSFPATSERSRTKERLEASLSGLCELELRKQRQECLVLGALALGGPLLEGRAGGELAGFSSWGQENLTLRRQLSALQSTPWGLMQALEQQVGELRFEAEDGGHDGAQAEGGDSRPSSGFYESSEGQSPKGRSCSTESTEPVSSWTYTNDRPKSVGDPLMLNGGQDAPVPRAALPRSFSAPYPPLEGIAEEGGAGESWQWDASGAWQQQQQPAEDQVTEEDYQLALRVEGYILGLIQRYTLPPRPCQPRTTLSPDPQYSAASGHGSLHRRTPSLTTEQHFPDPHFQPHVDLSANPKGQGWGCDLQEGEACGGEAPSLEEDCYLALPYPQSRSQSLAERLQSPLPSLDPNCGAGALDFYCEPPSPQHYLHPQLPLHPKHNLVSAQYIPGQACHAPVRSPRHYNPEQAKPNRAVASPDHPKSRASKKSHNERQRAKKSGSKASRSQSENSLLGQRVLPERRYSTTERHQGRGDPSPSRGHAAGRQAGSTGDGGSRRWCSNLELSQDEGEAAAGQSQRRPPRKVRPGPPPQPQHQNYQQHGQRWHPDYQETAPLCRGEEGYAAAAAAAPPVESESSMSEVYSPASSSLSSDSDGSGGLVWPQQLPPRLASTSSSSSPSPQAVAANASSQPKAFVKIKASHALKKKILRFRSGSLKVMTTV</sequence>
<accession>A0AAQ4P7N4</accession>
<protein>
    <recommendedName>
        <fullName evidence="6">Dishevelled-binding antagonist of beta-catenin 3a</fullName>
    </recommendedName>
</protein>
<feature type="compositionally biased region" description="Polar residues" evidence="3">
    <location>
        <begin position="189"/>
        <end position="201"/>
    </location>
</feature>
<dbReference type="Pfam" id="PF15268">
    <property type="entry name" value="Dapper"/>
    <property type="match status" value="2"/>
</dbReference>
<dbReference type="RefSeq" id="XP_040038091.1">
    <property type="nucleotide sequence ID" value="XM_040182157.1"/>
</dbReference>
<keyword evidence="5" id="KW-1185">Reference proteome</keyword>
<dbReference type="GeneTree" id="ENSGT00950000183181"/>
<dbReference type="GO" id="GO:0005737">
    <property type="term" value="C:cytoplasm"/>
    <property type="evidence" value="ECO:0007669"/>
    <property type="project" value="TreeGrafter"/>
</dbReference>
<evidence type="ECO:0008006" key="6">
    <source>
        <dbReference type="Google" id="ProtNLM"/>
    </source>
</evidence>
<feature type="compositionally biased region" description="Low complexity" evidence="3">
    <location>
        <begin position="676"/>
        <end position="701"/>
    </location>
</feature>
<feature type="compositionally biased region" description="Polar residues" evidence="3">
    <location>
        <begin position="322"/>
        <end position="334"/>
    </location>
</feature>
<reference evidence="4 5" key="1">
    <citation type="journal article" date="2021" name="G3 (Bethesda)">
        <title>Improved contiguity of the threespine stickleback genome using long-read sequencing.</title>
        <authorList>
            <person name="Nath S."/>
            <person name="Shaw D.E."/>
            <person name="White M.A."/>
        </authorList>
    </citation>
    <scope>NUCLEOTIDE SEQUENCE [LARGE SCALE GENOMIC DNA]</scope>
    <source>
        <strain evidence="4 5">Lake Benthic</strain>
    </source>
</reference>
<dbReference type="InterPro" id="IPR024843">
    <property type="entry name" value="Dapper"/>
</dbReference>
<dbReference type="PANTHER" id="PTHR15919:SF1">
    <property type="entry name" value="DAPPER HOMOLOG 3"/>
    <property type="match status" value="1"/>
</dbReference>
<feature type="compositionally biased region" description="Low complexity" evidence="3">
    <location>
        <begin position="632"/>
        <end position="664"/>
    </location>
</feature>
<keyword evidence="2" id="KW-0175">Coiled coil</keyword>
<feature type="compositionally biased region" description="Polar residues" evidence="3">
    <location>
        <begin position="207"/>
        <end position="223"/>
    </location>
</feature>
<evidence type="ECO:0000256" key="2">
    <source>
        <dbReference type="ARBA" id="ARBA00023054"/>
    </source>
</evidence>
<evidence type="ECO:0000313" key="5">
    <source>
        <dbReference type="Proteomes" id="UP000007635"/>
    </source>
</evidence>
<dbReference type="GO" id="GO:0090090">
    <property type="term" value="P:negative regulation of canonical Wnt signaling pathway"/>
    <property type="evidence" value="ECO:0007669"/>
    <property type="project" value="TreeGrafter"/>
</dbReference>
<feature type="region of interest" description="Disordered" evidence="3">
    <location>
        <begin position="321"/>
        <end position="366"/>
    </location>
</feature>
<dbReference type="Ensembl" id="ENSGACT00000074910.1">
    <property type="protein sequence ID" value="ENSGACP00000034667.1"/>
    <property type="gene ID" value="ENSGACG00000037719.1"/>
</dbReference>
<dbReference type="Proteomes" id="UP000007635">
    <property type="component" value="Chromosome I"/>
</dbReference>
<name>A0AAQ4P7N4_GASAC</name>
<feature type="region of interest" description="Disordered" evidence="3">
    <location>
        <begin position="175"/>
        <end position="247"/>
    </location>
</feature>
<evidence type="ECO:0000313" key="4">
    <source>
        <dbReference type="Ensembl" id="ENSGACP00000034667.1"/>
    </source>
</evidence>
<feature type="region of interest" description="Disordered" evidence="3">
    <location>
        <begin position="467"/>
        <end position="701"/>
    </location>
</feature>
<proteinExistence type="inferred from homology"/>
<evidence type="ECO:0000256" key="1">
    <source>
        <dbReference type="ARBA" id="ARBA00010807"/>
    </source>
</evidence>
<reference evidence="4" key="3">
    <citation type="submission" date="2025-09" db="UniProtKB">
        <authorList>
            <consortium name="Ensembl"/>
        </authorList>
    </citation>
    <scope>IDENTIFICATION</scope>
</reference>
<organism evidence="4 5">
    <name type="scientific">Gasterosteus aculeatus aculeatus</name>
    <name type="common">three-spined stickleback</name>
    <dbReference type="NCBI Taxonomy" id="481459"/>
    <lineage>
        <taxon>Eukaryota</taxon>
        <taxon>Metazoa</taxon>
        <taxon>Chordata</taxon>
        <taxon>Craniata</taxon>
        <taxon>Vertebrata</taxon>
        <taxon>Euteleostomi</taxon>
        <taxon>Actinopterygii</taxon>
        <taxon>Neopterygii</taxon>
        <taxon>Teleostei</taxon>
        <taxon>Neoteleostei</taxon>
        <taxon>Acanthomorphata</taxon>
        <taxon>Eupercaria</taxon>
        <taxon>Perciformes</taxon>
        <taxon>Cottioidei</taxon>
        <taxon>Gasterosteales</taxon>
        <taxon>Gasterosteidae</taxon>
        <taxon>Gasterosteus</taxon>
    </lineage>
</organism>